<organism evidence="2 3">
    <name type="scientific">Amedibacterium intestinale</name>
    <dbReference type="NCBI Taxonomy" id="2583452"/>
    <lineage>
        <taxon>Bacteria</taxon>
        <taxon>Bacillati</taxon>
        <taxon>Bacillota</taxon>
        <taxon>Erysipelotrichia</taxon>
        <taxon>Erysipelotrichales</taxon>
        <taxon>Erysipelotrichaceae</taxon>
        <taxon>Amedibacterium</taxon>
    </lineage>
</organism>
<sequence>MEKKYAFYAVGRKDVIELLKEQKIENIHVAEFEQERGEDISSHGSPEYETITALTDIETGRKYIHKSFDELGTNNIKFLPLENLDRKINFSLKQIDEEIEKLTSAIDEKKDIKENICSSYKILQDKYPGKITNSLDTTEISSKTELNRFYIDADFYTNDDGALVEELKKLNDKININFKSGRTDIYIATVQIDDEEIVLEDDITKELKNHQADFEKEDPRAFLKSIKDRLAKDMKWEKIECYQKLNKIEEVLEQEMRITEEVEIVQGVSIT</sequence>
<dbReference type="KEGG" id="aarg:Aargi30884_01750"/>
<dbReference type="RefSeq" id="WP_147360231.1">
    <property type="nucleotide sequence ID" value="NZ_AP019695.1"/>
</dbReference>
<gene>
    <name evidence="2" type="ORF">Aargi30884_01750</name>
</gene>
<keyword evidence="1" id="KW-0175">Coiled coil</keyword>
<proteinExistence type="predicted"/>
<dbReference type="AlphaFoldDB" id="A0A6N4TGQ7"/>
<dbReference type="EMBL" id="AP019695">
    <property type="protein sequence ID" value="BBK21272.1"/>
    <property type="molecule type" value="Genomic_DNA"/>
</dbReference>
<evidence type="ECO:0000313" key="3">
    <source>
        <dbReference type="Proteomes" id="UP000464754"/>
    </source>
</evidence>
<protein>
    <submittedName>
        <fullName evidence="2">Uncharacterized protein</fullName>
    </submittedName>
</protein>
<dbReference type="Proteomes" id="UP000464754">
    <property type="component" value="Chromosome"/>
</dbReference>
<name>A0A6N4TGQ7_9FIRM</name>
<reference evidence="3" key="1">
    <citation type="submission" date="2019-05" db="EMBL/GenBank/DDBJ databases">
        <title>Complete genome sequencing of Absiella argi strain JCM 30884.</title>
        <authorList>
            <person name="Sakamoto M."/>
            <person name="Murakami T."/>
            <person name="Mori H."/>
        </authorList>
    </citation>
    <scope>NUCLEOTIDE SEQUENCE [LARGE SCALE GENOMIC DNA]</scope>
    <source>
        <strain evidence="3">JCM 30884</strain>
    </source>
</reference>
<evidence type="ECO:0000256" key="1">
    <source>
        <dbReference type="SAM" id="Coils"/>
    </source>
</evidence>
<evidence type="ECO:0000313" key="2">
    <source>
        <dbReference type="EMBL" id="BBK21272.1"/>
    </source>
</evidence>
<feature type="coiled-coil region" evidence="1">
    <location>
        <begin position="81"/>
        <end position="115"/>
    </location>
</feature>
<keyword evidence="3" id="KW-1185">Reference proteome</keyword>
<accession>A0A6N4TGQ7</accession>